<keyword evidence="4 7" id="KW-1133">Transmembrane helix</keyword>
<dbReference type="InterPro" id="IPR044770">
    <property type="entry name" value="MFS_spinster-like"/>
</dbReference>
<feature type="transmembrane region" description="Helical" evidence="7">
    <location>
        <begin position="111"/>
        <end position="131"/>
    </location>
</feature>
<dbReference type="AlphaFoldDB" id="A0A5C6P5L7"/>
<evidence type="ECO:0000256" key="6">
    <source>
        <dbReference type="ARBA" id="ARBA00024338"/>
    </source>
</evidence>
<dbReference type="CDD" id="cd17328">
    <property type="entry name" value="MFS_spinster_like"/>
    <property type="match status" value="1"/>
</dbReference>
<dbReference type="InterPro" id="IPR011701">
    <property type="entry name" value="MFS"/>
</dbReference>
<dbReference type="GO" id="GO:0022857">
    <property type="term" value="F:transmembrane transporter activity"/>
    <property type="evidence" value="ECO:0007669"/>
    <property type="project" value="InterPro"/>
</dbReference>
<evidence type="ECO:0000256" key="7">
    <source>
        <dbReference type="SAM" id="Phobius"/>
    </source>
</evidence>
<evidence type="ECO:0000256" key="5">
    <source>
        <dbReference type="ARBA" id="ARBA00023136"/>
    </source>
</evidence>
<dbReference type="SUPFAM" id="SSF103473">
    <property type="entry name" value="MFS general substrate transporter"/>
    <property type="match status" value="1"/>
</dbReference>
<feature type="transmembrane region" description="Helical" evidence="7">
    <location>
        <begin position="171"/>
        <end position="195"/>
    </location>
</feature>
<dbReference type="GO" id="GO:0016020">
    <property type="term" value="C:membrane"/>
    <property type="evidence" value="ECO:0007669"/>
    <property type="project" value="UniProtKB-SubCell"/>
</dbReference>
<comment type="caution">
    <text evidence="9">The sequence shown here is derived from an EMBL/GenBank/DDBJ whole genome shotgun (WGS) entry which is preliminary data.</text>
</comment>
<feature type="transmembrane region" description="Helical" evidence="7">
    <location>
        <begin position="143"/>
        <end position="164"/>
    </location>
</feature>
<feature type="transmembrane region" description="Helical" evidence="7">
    <location>
        <begin position="332"/>
        <end position="354"/>
    </location>
</feature>
<feature type="transmembrane region" description="Helical" evidence="7">
    <location>
        <begin position="83"/>
        <end position="104"/>
    </location>
</feature>
<keyword evidence="10" id="KW-1185">Reference proteome</keyword>
<accession>A0A5C6P5L7</accession>
<evidence type="ECO:0000256" key="4">
    <source>
        <dbReference type="ARBA" id="ARBA00022989"/>
    </source>
</evidence>
<feature type="transmembrane region" description="Helical" evidence="7">
    <location>
        <begin position="463"/>
        <end position="486"/>
    </location>
</feature>
<dbReference type="PROSITE" id="PS50850">
    <property type="entry name" value="MFS"/>
    <property type="match status" value="1"/>
</dbReference>
<keyword evidence="2" id="KW-0813">Transport</keyword>
<protein>
    <submittedName>
        <fullName evidence="9">Protein spinster-like protein 3</fullName>
    </submittedName>
</protein>
<evidence type="ECO:0000256" key="2">
    <source>
        <dbReference type="ARBA" id="ARBA00022448"/>
    </source>
</evidence>
<name>A0A5C6P5L7_9TELE</name>
<gene>
    <name evidence="9" type="ORF">D4764_14G0001390</name>
</gene>
<evidence type="ECO:0000256" key="3">
    <source>
        <dbReference type="ARBA" id="ARBA00022692"/>
    </source>
</evidence>
<dbReference type="PANTHER" id="PTHR23505">
    <property type="entry name" value="SPINSTER"/>
    <property type="match status" value="1"/>
</dbReference>
<sequence>MSDEPASPAQMSLESPHYGSLQNSRAALTPEAGQQWAASLRSAYVAMAVLCYVNLVNYIERYTIAGVLPNIQAYFALSDGTAALLQTVFICSFLLLAPVFGYLGDRYNRKYIMIAGLIMWTLTSFCCSFVTESYFWALMLLRALVGIGEASYTTVAPTLIADLFTGARRSLMICAFYILIPVGSGLGFIIGAGVASQTGDWHWAFRINPIFGLVGIALLFFFCPNPPRGAAETQGEGVRQQSSYLEDVKKSYVWSTLGITASTFNLGALAFWMPTFLSRARVFQGLHCQDGSCLSTDSYGFGVVTIVTGVLGGSIGTLLSRSFRDRLPHVDPLICAVGLLASVPCLIASIFTASTSVATAYVFAFLGQALVAMNWAVMADILLYIVIPNRRSTAEALQVMFIHLLGDCGSPTHRRSGEMFSGLDLSVCPRVLMLSPHPHRQISDAIYRSNPETSAWSFHSLQYSITICPAVGFIGGLFYLVAVFYINDDRKAVLQFLEGGAVTEALADGNPLQHVAKGRVALAGFMSGLEQSSKVKVMQELSCTSHLFKPTRGPISSSGAVLETVLRGRLNSMDPVSSGVSTQLLRGPPQKHPQLQWIHSPTLVSTTDTLRTRCPSLIHPAVVYLE</sequence>
<evidence type="ECO:0000313" key="10">
    <source>
        <dbReference type="Proteomes" id="UP000324091"/>
    </source>
</evidence>
<comment type="similarity">
    <text evidence="6">Belongs to the major facilitator superfamily. Spinster (TC 2.A.1.49) family.</text>
</comment>
<dbReference type="InterPro" id="IPR020846">
    <property type="entry name" value="MFS_dom"/>
</dbReference>
<dbReference type="InterPro" id="IPR036259">
    <property type="entry name" value="MFS_trans_sf"/>
</dbReference>
<dbReference type="PANTHER" id="PTHR23505:SF67">
    <property type="entry name" value="PROTEIN SPINSTER HOMOLOG 3"/>
    <property type="match status" value="1"/>
</dbReference>
<dbReference type="EMBL" id="RHFK02000006">
    <property type="protein sequence ID" value="TWW74138.1"/>
    <property type="molecule type" value="Genomic_DNA"/>
</dbReference>
<comment type="subcellular location">
    <subcellularLocation>
        <location evidence="1">Membrane</location>
        <topology evidence="1">Multi-pass membrane protein</topology>
    </subcellularLocation>
</comment>
<keyword evidence="3 7" id="KW-0812">Transmembrane</keyword>
<feature type="transmembrane region" description="Helical" evidence="7">
    <location>
        <begin position="252"/>
        <end position="273"/>
    </location>
</feature>
<organism evidence="9 10">
    <name type="scientific">Takifugu flavidus</name>
    <name type="common">sansaifugu</name>
    <dbReference type="NCBI Taxonomy" id="433684"/>
    <lineage>
        <taxon>Eukaryota</taxon>
        <taxon>Metazoa</taxon>
        <taxon>Chordata</taxon>
        <taxon>Craniata</taxon>
        <taxon>Vertebrata</taxon>
        <taxon>Euteleostomi</taxon>
        <taxon>Actinopterygii</taxon>
        <taxon>Neopterygii</taxon>
        <taxon>Teleostei</taxon>
        <taxon>Neoteleostei</taxon>
        <taxon>Acanthomorphata</taxon>
        <taxon>Eupercaria</taxon>
        <taxon>Tetraodontiformes</taxon>
        <taxon>Tetradontoidea</taxon>
        <taxon>Tetraodontidae</taxon>
        <taxon>Takifugu</taxon>
    </lineage>
</organism>
<evidence type="ECO:0000256" key="1">
    <source>
        <dbReference type="ARBA" id="ARBA00004141"/>
    </source>
</evidence>
<feature type="transmembrane region" description="Helical" evidence="7">
    <location>
        <begin position="360"/>
        <end position="387"/>
    </location>
</feature>
<feature type="transmembrane region" description="Helical" evidence="7">
    <location>
        <begin position="299"/>
        <end position="320"/>
    </location>
</feature>
<evidence type="ECO:0000259" key="8">
    <source>
        <dbReference type="PROSITE" id="PS50850"/>
    </source>
</evidence>
<feature type="transmembrane region" description="Helical" evidence="7">
    <location>
        <begin position="201"/>
        <end position="222"/>
    </location>
</feature>
<evidence type="ECO:0000313" key="9">
    <source>
        <dbReference type="EMBL" id="TWW74138.1"/>
    </source>
</evidence>
<proteinExistence type="inferred from homology"/>
<dbReference type="Gene3D" id="1.20.1250.20">
    <property type="entry name" value="MFS general substrate transporter like domains"/>
    <property type="match status" value="1"/>
</dbReference>
<dbReference type="Pfam" id="PF07690">
    <property type="entry name" value="MFS_1"/>
    <property type="match status" value="1"/>
</dbReference>
<keyword evidence="5 7" id="KW-0472">Membrane</keyword>
<dbReference type="Proteomes" id="UP000324091">
    <property type="component" value="Chromosome 14"/>
</dbReference>
<feature type="domain" description="Major facilitator superfamily (MFS) profile" evidence="8">
    <location>
        <begin position="46"/>
        <end position="487"/>
    </location>
</feature>
<reference evidence="9 10" key="1">
    <citation type="submission" date="2019-04" db="EMBL/GenBank/DDBJ databases">
        <title>Chromosome genome assembly for Takifugu flavidus.</title>
        <authorList>
            <person name="Xiao S."/>
        </authorList>
    </citation>
    <scope>NUCLEOTIDE SEQUENCE [LARGE SCALE GENOMIC DNA]</scope>
    <source>
        <strain evidence="9">HTHZ2018</strain>
        <tissue evidence="9">Muscle</tissue>
    </source>
</reference>